<dbReference type="EMBL" id="RQYT01000001">
    <property type="protein sequence ID" value="RRD51485.1"/>
    <property type="molecule type" value="Genomic_DNA"/>
</dbReference>
<protein>
    <submittedName>
        <fullName evidence="7">O-antigen ligase domain-containing protein</fullName>
    </submittedName>
</protein>
<evidence type="ECO:0000256" key="2">
    <source>
        <dbReference type="ARBA" id="ARBA00022692"/>
    </source>
</evidence>
<dbReference type="PANTHER" id="PTHR37422:SF23">
    <property type="entry name" value="TEICHURONIC ACID BIOSYNTHESIS PROTEIN TUAE"/>
    <property type="match status" value="1"/>
</dbReference>
<gene>
    <name evidence="7" type="ORF">EII35_00960</name>
</gene>
<dbReference type="InterPro" id="IPR051533">
    <property type="entry name" value="WaaL-like"/>
</dbReference>
<evidence type="ECO:0000313" key="8">
    <source>
        <dbReference type="Proteomes" id="UP000280935"/>
    </source>
</evidence>
<accession>A0A3P1WZ77</accession>
<dbReference type="Proteomes" id="UP000280935">
    <property type="component" value="Unassembled WGS sequence"/>
</dbReference>
<feature type="transmembrane region" description="Helical" evidence="5">
    <location>
        <begin position="124"/>
        <end position="145"/>
    </location>
</feature>
<keyword evidence="3 5" id="KW-1133">Transmembrane helix</keyword>
<keyword evidence="4 5" id="KW-0472">Membrane</keyword>
<evidence type="ECO:0000256" key="1">
    <source>
        <dbReference type="ARBA" id="ARBA00004141"/>
    </source>
</evidence>
<organism evidence="7 8">
    <name type="scientific">Arachnia propionica</name>
    <dbReference type="NCBI Taxonomy" id="1750"/>
    <lineage>
        <taxon>Bacteria</taxon>
        <taxon>Bacillati</taxon>
        <taxon>Actinomycetota</taxon>
        <taxon>Actinomycetes</taxon>
        <taxon>Propionibacteriales</taxon>
        <taxon>Propionibacteriaceae</taxon>
        <taxon>Arachnia</taxon>
    </lineage>
</organism>
<keyword evidence="7" id="KW-0436">Ligase</keyword>
<comment type="subcellular location">
    <subcellularLocation>
        <location evidence="1">Membrane</location>
        <topology evidence="1">Multi-pass membrane protein</topology>
    </subcellularLocation>
</comment>
<feature type="transmembrane region" description="Helical" evidence="5">
    <location>
        <begin position="238"/>
        <end position="258"/>
    </location>
</feature>
<sequence length="459" mass="49003">MLRPAPELPRSTVRRTRDRWTTIALAVISVVLLVASAAVMETPVGRTGLSAFTLLLALVLPVLGFATLLQGSSTTPRHPPSRALIVAGGSFLFLLGWAAATIPASDPRVSVAWGDPDTVVRVPMLFLFGPLLTAAMTFLVAVLAVRLVPPGRLLHTAWWLAQACAVVTPLAVLWDALNHDLYGRLATRVGGAAVLHVALLLGVAVCLGAAMEGYRPVVSTLGALAHLAYLLATGARGGLITLAVFMALVTVTTVIGIVRSRPRLLPLFAAGTVTAFLVFAAISMKLLATRGFDPTGGGRTETWAYGLDQTFASFARIVYGMGYGVLWPWYGFEADVVPQGGAHYDKQMPGGLTLSHAHNLYVAVLAELGLVGTIALLGVVVVTVWSLFAARGPFERVLAAALVATLVGFAFDTVLMKNFPVSLIWWLALATLLQLQSARRRRERRHLAWERTVVRIGSR</sequence>
<name>A0A3P1WZ77_9ACTN</name>
<feature type="transmembrane region" description="Helical" evidence="5">
    <location>
        <begin position="157"/>
        <end position="177"/>
    </location>
</feature>
<dbReference type="InterPro" id="IPR007016">
    <property type="entry name" value="O-antigen_ligase-rel_domated"/>
</dbReference>
<evidence type="ECO:0000259" key="6">
    <source>
        <dbReference type="Pfam" id="PF04932"/>
    </source>
</evidence>
<feature type="transmembrane region" description="Helical" evidence="5">
    <location>
        <begin position="20"/>
        <end position="39"/>
    </location>
</feature>
<feature type="transmembrane region" description="Helical" evidence="5">
    <location>
        <begin position="51"/>
        <end position="71"/>
    </location>
</feature>
<dbReference type="Pfam" id="PF04932">
    <property type="entry name" value="Wzy_C"/>
    <property type="match status" value="1"/>
</dbReference>
<dbReference type="AlphaFoldDB" id="A0A3P1WZ77"/>
<reference evidence="7 8" key="1">
    <citation type="submission" date="2018-11" db="EMBL/GenBank/DDBJ databases">
        <title>Genomes From Bacteria Associated with the Canine Oral Cavity: a Test Case for Automated Genome-Based Taxonomic Assignment.</title>
        <authorList>
            <person name="Coil D.A."/>
            <person name="Jospin G."/>
            <person name="Darling A.E."/>
            <person name="Wallis C."/>
            <person name="Davis I.J."/>
            <person name="Harris S."/>
            <person name="Eisen J.A."/>
            <person name="Holcombe L.J."/>
            <person name="O'Flynn C."/>
        </authorList>
    </citation>
    <scope>NUCLEOTIDE SEQUENCE [LARGE SCALE GENOMIC DNA]</scope>
    <source>
        <strain evidence="7 8">OH2822_COT-296</strain>
    </source>
</reference>
<comment type="caution">
    <text evidence="7">The sequence shown here is derived from an EMBL/GenBank/DDBJ whole genome shotgun (WGS) entry which is preliminary data.</text>
</comment>
<dbReference type="GO" id="GO:0016020">
    <property type="term" value="C:membrane"/>
    <property type="evidence" value="ECO:0007669"/>
    <property type="project" value="UniProtKB-SubCell"/>
</dbReference>
<evidence type="ECO:0000256" key="5">
    <source>
        <dbReference type="SAM" id="Phobius"/>
    </source>
</evidence>
<evidence type="ECO:0000313" key="7">
    <source>
        <dbReference type="EMBL" id="RRD51485.1"/>
    </source>
</evidence>
<feature type="transmembrane region" description="Helical" evidence="5">
    <location>
        <begin position="189"/>
        <end position="207"/>
    </location>
</feature>
<feature type="transmembrane region" description="Helical" evidence="5">
    <location>
        <begin position="360"/>
        <end position="385"/>
    </location>
</feature>
<feature type="domain" description="O-antigen ligase-related" evidence="6">
    <location>
        <begin position="223"/>
        <end position="377"/>
    </location>
</feature>
<evidence type="ECO:0000256" key="3">
    <source>
        <dbReference type="ARBA" id="ARBA00022989"/>
    </source>
</evidence>
<feature type="transmembrane region" description="Helical" evidence="5">
    <location>
        <begin position="397"/>
        <end position="416"/>
    </location>
</feature>
<keyword evidence="2 5" id="KW-0812">Transmembrane</keyword>
<evidence type="ECO:0000256" key="4">
    <source>
        <dbReference type="ARBA" id="ARBA00023136"/>
    </source>
</evidence>
<dbReference type="OrthoDB" id="3711986at2"/>
<feature type="transmembrane region" description="Helical" evidence="5">
    <location>
        <begin position="265"/>
        <end position="284"/>
    </location>
</feature>
<dbReference type="GO" id="GO:0016874">
    <property type="term" value="F:ligase activity"/>
    <property type="evidence" value="ECO:0007669"/>
    <property type="project" value="UniProtKB-KW"/>
</dbReference>
<dbReference type="PANTHER" id="PTHR37422">
    <property type="entry name" value="TEICHURONIC ACID BIOSYNTHESIS PROTEIN TUAE"/>
    <property type="match status" value="1"/>
</dbReference>
<dbReference type="RefSeq" id="WP_125226586.1">
    <property type="nucleotide sequence ID" value="NZ_RQYT01000001.1"/>
</dbReference>
<proteinExistence type="predicted"/>
<feature type="transmembrane region" description="Helical" evidence="5">
    <location>
        <begin position="422"/>
        <end position="438"/>
    </location>
</feature>
<feature type="transmembrane region" description="Helical" evidence="5">
    <location>
        <begin position="83"/>
        <end position="104"/>
    </location>
</feature>